<organism evidence="1 2">
    <name type="scientific">Castor canadensis</name>
    <name type="common">American beaver</name>
    <dbReference type="NCBI Taxonomy" id="51338"/>
    <lineage>
        <taxon>Eukaryota</taxon>
        <taxon>Metazoa</taxon>
        <taxon>Chordata</taxon>
        <taxon>Craniata</taxon>
        <taxon>Vertebrata</taxon>
        <taxon>Euteleostomi</taxon>
        <taxon>Mammalia</taxon>
        <taxon>Eutheria</taxon>
        <taxon>Euarchontoglires</taxon>
        <taxon>Glires</taxon>
        <taxon>Rodentia</taxon>
        <taxon>Castorimorpha</taxon>
        <taxon>Castoridae</taxon>
        <taxon>Castor</taxon>
    </lineage>
</organism>
<reference evidence="2" key="1">
    <citation type="submission" date="2025-08" db="UniProtKB">
        <authorList>
            <consortium name="RefSeq"/>
        </authorList>
    </citation>
    <scope>IDENTIFICATION</scope>
</reference>
<evidence type="ECO:0000313" key="2">
    <source>
        <dbReference type="RefSeq" id="XP_073904774.1"/>
    </source>
</evidence>
<dbReference type="RefSeq" id="XP_073904774.1">
    <property type="nucleotide sequence ID" value="XM_074048673.1"/>
</dbReference>
<accession>A0AC58KIL2</accession>
<proteinExistence type="predicted"/>
<dbReference type="Proteomes" id="UP001732720">
    <property type="component" value="Chromosome 1"/>
</dbReference>
<evidence type="ECO:0000313" key="1">
    <source>
        <dbReference type="Proteomes" id="UP001732720"/>
    </source>
</evidence>
<name>A0AC58KIL2_CASCN</name>
<sequence>MAFPDLLEQVGDLGRFQVLQTVALVVPVMWLTTQNMLENFSAAVPSHRCWTPLLDNSTAHASIPGALSSEALLAVSIPLGPDQQPHHCLRFREPQWQLLDPNVTAANWSEAAMEPCVDGWVYDRSTFTSTIVTTWDLVCDSQALKAMAQSIYLAGILVGAAVCGHASDRCLPESARWLLTIGKLDQGLQELQRVAAINGRRAVRDTLTKEALLSAMQEELSGAQAPARISTPLCTPGLCLRTWVCMLCWFAVGFTFYGLALDLQALGSNIFLLQVLIAVVDLPAKMGSLLLLSCLGRRPFQVGSLVLAGLCVLGNTLVPHEMGALRPALSLLGLGGLGAAFTCASIFSGELFPTVLRMTAVGLCQVAMRGGAILGPLVRLLGIYGSSLPLLVYGTVPVLSGLAALLLPETKGLPLPDTIQDVQDQVVKKATPSTLGHSVLKSTGF</sequence>
<keyword evidence="1" id="KW-1185">Reference proteome</keyword>
<gene>
    <name evidence="2" type="primary">Slc22a12</name>
</gene>
<protein>
    <submittedName>
        <fullName evidence="2">Solute carrier family 22 member 12 isoform X2</fullName>
    </submittedName>
</protein>